<evidence type="ECO:0000256" key="1">
    <source>
        <dbReference type="ARBA" id="ARBA00022801"/>
    </source>
</evidence>
<dbReference type="InterPro" id="IPR016035">
    <property type="entry name" value="Acyl_Trfase/lysoPLipase"/>
</dbReference>
<dbReference type="PROSITE" id="PS51635">
    <property type="entry name" value="PNPLA"/>
    <property type="match status" value="1"/>
</dbReference>
<proteinExistence type="predicted"/>
<evidence type="ECO:0000256" key="3">
    <source>
        <dbReference type="ARBA" id="ARBA00023098"/>
    </source>
</evidence>
<dbReference type="Pfam" id="PF01734">
    <property type="entry name" value="Patatin"/>
    <property type="match status" value="1"/>
</dbReference>
<evidence type="ECO:0000259" key="6">
    <source>
        <dbReference type="PROSITE" id="PS51635"/>
    </source>
</evidence>
<feature type="active site" description="Nucleophile" evidence="4">
    <location>
        <position position="217"/>
    </location>
</feature>
<dbReference type="AlphaFoldDB" id="I7M5X1"/>
<dbReference type="PANTHER" id="PTHR14226">
    <property type="entry name" value="NEUROPATHY TARGET ESTERASE/SWISS CHEESE D.MELANOGASTER"/>
    <property type="match status" value="1"/>
</dbReference>
<keyword evidence="3 4" id="KW-0443">Lipid metabolism</keyword>
<dbReference type="RefSeq" id="XP_001031401.2">
    <property type="nucleotide sequence ID" value="XM_001031401.2"/>
</dbReference>
<feature type="active site" description="Proton acceptor" evidence="4">
    <location>
        <position position="367"/>
    </location>
</feature>
<evidence type="ECO:0000313" key="8">
    <source>
        <dbReference type="Proteomes" id="UP000009168"/>
    </source>
</evidence>
<dbReference type="OrthoDB" id="10049244at2759"/>
<dbReference type="SUPFAM" id="SSF52151">
    <property type="entry name" value="FabD/lysophospholipase-like"/>
    <property type="match status" value="1"/>
</dbReference>
<feature type="domain" description="PNPLA" evidence="6">
    <location>
        <begin position="184"/>
        <end position="380"/>
    </location>
</feature>
<dbReference type="eggNOG" id="KOG2214">
    <property type="taxonomic scope" value="Eukaryota"/>
</dbReference>
<evidence type="ECO:0000313" key="7">
    <source>
        <dbReference type="EMBL" id="EAR83738.2"/>
    </source>
</evidence>
<feature type="region of interest" description="Disordered" evidence="5">
    <location>
        <begin position="552"/>
        <end position="574"/>
    </location>
</feature>
<dbReference type="EMBL" id="GG662507">
    <property type="protein sequence ID" value="EAR83738.2"/>
    <property type="molecule type" value="Genomic_DNA"/>
</dbReference>
<dbReference type="STRING" id="312017.I7M5X1"/>
<dbReference type="GO" id="GO:0016042">
    <property type="term" value="P:lipid catabolic process"/>
    <property type="evidence" value="ECO:0007669"/>
    <property type="project" value="UniProtKB-UniRule"/>
</dbReference>
<comment type="caution">
    <text evidence="4">Lacks conserved residue(s) required for the propagation of feature annotation.</text>
</comment>
<organism evidence="7 8">
    <name type="scientific">Tetrahymena thermophila (strain SB210)</name>
    <dbReference type="NCBI Taxonomy" id="312017"/>
    <lineage>
        <taxon>Eukaryota</taxon>
        <taxon>Sar</taxon>
        <taxon>Alveolata</taxon>
        <taxon>Ciliophora</taxon>
        <taxon>Intramacronucleata</taxon>
        <taxon>Oligohymenophorea</taxon>
        <taxon>Hymenostomatida</taxon>
        <taxon>Tetrahymenina</taxon>
        <taxon>Tetrahymenidae</taxon>
        <taxon>Tetrahymena</taxon>
    </lineage>
</organism>
<dbReference type="InterPro" id="IPR002641">
    <property type="entry name" value="PNPLA_dom"/>
</dbReference>
<name>I7M5X1_TETTS</name>
<dbReference type="GO" id="GO:0004806">
    <property type="term" value="F:triacylglycerol lipase activity"/>
    <property type="evidence" value="ECO:0007669"/>
    <property type="project" value="InterPro"/>
</dbReference>
<evidence type="ECO:0000256" key="4">
    <source>
        <dbReference type="PROSITE-ProRule" id="PRU01161"/>
    </source>
</evidence>
<feature type="short sequence motif" description="GXSXG" evidence="4">
    <location>
        <begin position="215"/>
        <end position="219"/>
    </location>
</feature>
<dbReference type="InterPro" id="IPR021771">
    <property type="entry name" value="Triacylglycerol_lipase_N"/>
</dbReference>
<dbReference type="Gene3D" id="3.40.1090.10">
    <property type="entry name" value="Cytosolic phospholipase A2 catalytic domain"/>
    <property type="match status" value="2"/>
</dbReference>
<keyword evidence="2 4" id="KW-0442">Lipid degradation</keyword>
<evidence type="ECO:0000256" key="5">
    <source>
        <dbReference type="SAM" id="MobiDB-lite"/>
    </source>
</evidence>
<gene>
    <name evidence="7" type="ORF">TTHERM_00825330</name>
</gene>
<evidence type="ECO:0000256" key="2">
    <source>
        <dbReference type="ARBA" id="ARBA00022963"/>
    </source>
</evidence>
<keyword evidence="8" id="KW-1185">Reference proteome</keyword>
<sequence length="574" mass="67054">MVLGYLYRVIKNEIEEDLFMLKEILFYHAEQTKQMYTDKKQQNKLKKKIKNVQSYEEWKIYAQQLDNLKRIKQWKEKAVSKDYDYKYIINLKNKLRSKRHGSNSQQNVLDLVDLIRSHPFKNIANILNPSLYQQCYFGTKQVIHDFINELDLSIKYIAQSQHLDLSEKLEFFAEVRHALGRTAMIFSGGAFLGLYHAGVAKSLFEQNLLPRILAGSSAGSITAAFIGTTKYEDLGNYFDREQRKINYSAFLQRDPRNSAFRKIIRFLKEGYFMDMNIYKKFLRDNLGDKTFQEAFDDTGFILNITVTGAGRHTQDRVLNYLTAPNVVIWSAVCCSCSLPFVFPPSDLYFKNRNGQLIKYIEDSKFIDGSIAFDIPHNQLSEQFNVSTTIVSQVNPHVVPLLNHTEKIRYKNKLIVKILKILEFIKMLISQEVRLRFKQLNSLGILPLSLVTAVRVMDQNYEGDITVWPIPKLTDYLNLLKNPTSQEFIEPYTAAGARMTYGKIPHIEILTKFERVIEENYQNIKQLYYQQQGIQQNPQGCLKEIEDEENEFKQKKIQQNIPRIQSFQNPTRKDI</sequence>
<dbReference type="CDD" id="cd07206">
    <property type="entry name" value="Pat_TGL3-4-5_SDP1"/>
    <property type="match status" value="1"/>
</dbReference>
<dbReference type="GeneID" id="7830915"/>
<dbReference type="InParanoid" id="I7M5X1"/>
<feature type="compositionally biased region" description="Polar residues" evidence="5">
    <location>
        <begin position="556"/>
        <end position="574"/>
    </location>
</feature>
<dbReference type="PANTHER" id="PTHR14226:SF10">
    <property type="entry name" value="TRIACYLGLYCEROL LIPASE 4-RELATED"/>
    <property type="match status" value="1"/>
</dbReference>
<reference evidence="8" key="1">
    <citation type="journal article" date="2006" name="PLoS Biol.">
        <title>Macronuclear genome sequence of the ciliate Tetrahymena thermophila, a model eukaryote.</title>
        <authorList>
            <person name="Eisen J.A."/>
            <person name="Coyne R.S."/>
            <person name="Wu M."/>
            <person name="Wu D."/>
            <person name="Thiagarajan M."/>
            <person name="Wortman J.R."/>
            <person name="Badger J.H."/>
            <person name="Ren Q."/>
            <person name="Amedeo P."/>
            <person name="Jones K.M."/>
            <person name="Tallon L.J."/>
            <person name="Delcher A.L."/>
            <person name="Salzberg S.L."/>
            <person name="Silva J.C."/>
            <person name="Haas B.J."/>
            <person name="Majoros W.H."/>
            <person name="Farzad M."/>
            <person name="Carlton J.M."/>
            <person name="Smith R.K. Jr."/>
            <person name="Garg J."/>
            <person name="Pearlman R.E."/>
            <person name="Karrer K.M."/>
            <person name="Sun L."/>
            <person name="Manning G."/>
            <person name="Elde N.C."/>
            <person name="Turkewitz A.P."/>
            <person name="Asai D.J."/>
            <person name="Wilkes D.E."/>
            <person name="Wang Y."/>
            <person name="Cai H."/>
            <person name="Collins K."/>
            <person name="Stewart B.A."/>
            <person name="Lee S.R."/>
            <person name="Wilamowska K."/>
            <person name="Weinberg Z."/>
            <person name="Ruzzo W.L."/>
            <person name="Wloga D."/>
            <person name="Gaertig J."/>
            <person name="Frankel J."/>
            <person name="Tsao C.-C."/>
            <person name="Gorovsky M.A."/>
            <person name="Keeling P.J."/>
            <person name="Waller R.F."/>
            <person name="Patron N.J."/>
            <person name="Cherry J.M."/>
            <person name="Stover N.A."/>
            <person name="Krieger C.J."/>
            <person name="del Toro C."/>
            <person name="Ryder H.F."/>
            <person name="Williamson S.C."/>
            <person name="Barbeau R.A."/>
            <person name="Hamilton E.P."/>
            <person name="Orias E."/>
        </authorList>
    </citation>
    <scope>NUCLEOTIDE SEQUENCE [LARGE SCALE GENOMIC DNA]</scope>
    <source>
        <strain evidence="8">SB210</strain>
    </source>
</reference>
<keyword evidence="1 4" id="KW-0378">Hydrolase</keyword>
<dbReference type="KEGG" id="tet:TTHERM_00825330"/>
<dbReference type="InterPro" id="IPR050301">
    <property type="entry name" value="NTE"/>
</dbReference>
<dbReference type="Proteomes" id="UP000009168">
    <property type="component" value="Unassembled WGS sequence"/>
</dbReference>
<dbReference type="Pfam" id="PF11815">
    <property type="entry name" value="DUF3336"/>
    <property type="match status" value="1"/>
</dbReference>
<accession>I7M5X1</accession>
<protein>
    <submittedName>
        <fullName evidence="7">Patatin family phospholipase</fullName>
    </submittedName>
</protein>